<dbReference type="Proteomes" id="UP000245974">
    <property type="component" value="Unassembled WGS sequence"/>
</dbReference>
<keyword evidence="1" id="KW-1133">Transmembrane helix</keyword>
<evidence type="ECO:0000256" key="1">
    <source>
        <dbReference type="SAM" id="Phobius"/>
    </source>
</evidence>
<feature type="transmembrane region" description="Helical" evidence="1">
    <location>
        <begin position="44"/>
        <end position="65"/>
    </location>
</feature>
<evidence type="ECO:0008006" key="4">
    <source>
        <dbReference type="Google" id="ProtNLM"/>
    </source>
</evidence>
<organism evidence="2 3">
    <name type="scientific">Acinetobacter stercoris</name>
    <dbReference type="NCBI Taxonomy" id="2126983"/>
    <lineage>
        <taxon>Bacteria</taxon>
        <taxon>Pseudomonadati</taxon>
        <taxon>Pseudomonadota</taxon>
        <taxon>Gammaproteobacteria</taxon>
        <taxon>Moraxellales</taxon>
        <taxon>Moraxellaceae</taxon>
        <taxon>Acinetobacter</taxon>
    </lineage>
</organism>
<reference evidence="3" key="1">
    <citation type="submission" date="2018-03" db="EMBL/GenBank/DDBJ databases">
        <authorList>
            <person name="Blom J."/>
        </authorList>
    </citation>
    <scope>NUCLEOTIDE SEQUENCE [LARGE SCALE GENOMIC DNA]</scope>
    <source>
        <strain evidence="3">KPC-SM-21</strain>
    </source>
</reference>
<proteinExistence type="predicted"/>
<gene>
    <name evidence="2" type="ORF">KPC_3070</name>
</gene>
<evidence type="ECO:0000313" key="2">
    <source>
        <dbReference type="EMBL" id="SPL71892.1"/>
    </source>
</evidence>
<evidence type="ECO:0000313" key="3">
    <source>
        <dbReference type="Proteomes" id="UP000245974"/>
    </source>
</evidence>
<dbReference type="InParanoid" id="A0A2U3N2K9"/>
<keyword evidence="3" id="KW-1185">Reference proteome</keyword>
<dbReference type="RefSeq" id="WP_121975304.1">
    <property type="nucleotide sequence ID" value="NZ_OOGT01000186.1"/>
</dbReference>
<keyword evidence="1" id="KW-0812">Transmembrane</keyword>
<dbReference type="EMBL" id="OOGT01000186">
    <property type="protein sequence ID" value="SPL71892.1"/>
    <property type="molecule type" value="Genomic_DNA"/>
</dbReference>
<sequence length="397" mass="47059">MKQIIFAYLLVSLIIIAFFSVFSYGYGSGYIYLYWRNWQVQTNVWVLLIFTLFASFVFQIIWLLLKRYISKEQRKKEDVLDFSNLHPYEQLGVLWLVEAAQDQPDFILQIFEKSGLLNHVIAAELLYGQTKYSEALERLEQSPASAFELAELLRIKIFLAQEDSEQVLTHLEFLSQHELSPWLHNIENAYKSYLSKLWGQYAVQNPWGYLRSTKAGYLDENTNTLWLQQLLVQFDKANLEDIQALQQRYQLLQTSIPDYNHSDKILWLKLIARIPDMGLQHEELSLALLNEQFDQEVFYLWFQQQLLKQNPDYDAVENEIKLLEDKYQGLPVLSYAKWHVLMATQRESEANQLLTLYPENNFMNYLRIRSTLNGDRDLIQQLNMIFENDANFLKFKI</sequence>
<feature type="transmembrane region" description="Helical" evidence="1">
    <location>
        <begin position="5"/>
        <end position="24"/>
    </location>
</feature>
<protein>
    <recommendedName>
        <fullName evidence="4">Heme biosynthesis protein HemY</fullName>
    </recommendedName>
</protein>
<dbReference type="AlphaFoldDB" id="A0A2U3N2K9"/>
<name>A0A2U3N2K9_9GAMM</name>
<accession>A0A2U3N2K9</accession>
<dbReference type="OrthoDB" id="6711459at2"/>
<keyword evidence="1" id="KW-0472">Membrane</keyword>